<comment type="caution">
    <text evidence="2">The sequence shown here is derived from an EMBL/GenBank/DDBJ whole genome shotgun (WGS) entry which is preliminary data.</text>
</comment>
<dbReference type="Gene3D" id="2.60.40.3620">
    <property type="match status" value="3"/>
</dbReference>
<reference evidence="2 3" key="1">
    <citation type="submission" date="2023-05" db="EMBL/GenBank/DDBJ databases">
        <title>Novel species of genus Flectobacillus isolated from stream in China.</title>
        <authorList>
            <person name="Lu H."/>
        </authorList>
    </citation>
    <scope>NUCLEOTIDE SEQUENCE [LARGE SCALE GENOMIC DNA]</scope>
    <source>
        <strain evidence="2 3">DC10W</strain>
    </source>
</reference>
<proteinExistence type="predicted"/>
<evidence type="ECO:0000313" key="2">
    <source>
        <dbReference type="EMBL" id="MDI9864195.1"/>
    </source>
</evidence>
<organism evidence="2 3">
    <name type="scientific">Flectobacillus longus</name>
    <dbReference type="NCBI Taxonomy" id="2984207"/>
    <lineage>
        <taxon>Bacteria</taxon>
        <taxon>Pseudomonadati</taxon>
        <taxon>Bacteroidota</taxon>
        <taxon>Cytophagia</taxon>
        <taxon>Cytophagales</taxon>
        <taxon>Flectobacillaceae</taxon>
        <taxon>Flectobacillus</taxon>
    </lineage>
</organism>
<accession>A0ABT6YKT5</accession>
<evidence type="ECO:0000313" key="3">
    <source>
        <dbReference type="Proteomes" id="UP001236569"/>
    </source>
</evidence>
<evidence type="ECO:0000259" key="1">
    <source>
        <dbReference type="Pfam" id="PF14292"/>
    </source>
</evidence>
<dbReference type="CDD" id="cd12956">
    <property type="entry name" value="CBM_SusE-F_like"/>
    <property type="match status" value="3"/>
</dbReference>
<dbReference type="InterPro" id="IPR025970">
    <property type="entry name" value="SusE"/>
</dbReference>
<sequence length="437" mass="46895">MKKIFSTSLIVLASLFVFTSCEKEEEKAILNTNAVPSIQLSANTVVLTKDNADKDAVTLSWPKPDYGFSAAASYTILIDKKGGTFVAPVSITTNTALTKTFKTSELNAILIKLGLVAGTAGDIDIRVVSNVGDNTSKTSFTSPTISLKATPYLDKLDLSTIWGVVGSAAVNGWNGPDMPFYKTDKTDELVAYVTLLDGEIKFRSNNKWDVNYGDDGANGTLEAGGANIKVTAGTYKITFNVASLTYTIEKYSWGLVGSATPSGWNAPDVPLTYDPTTDTWKATAFLKAGEIKVRKNEDWGVNYGGAGGTLVLGGDNIAVTEGNYNITIDFKKMKFTVEATKPWGVVGDATPNGWNGPDVKFRPDFVTENVFVIDNVKLGTGEIKFRYNDAWALNYGDDGADGTLEAGSANIKVTAGNYQIILDLSNASKPKYTLTKK</sequence>
<dbReference type="Proteomes" id="UP001236569">
    <property type="component" value="Unassembled WGS sequence"/>
</dbReference>
<keyword evidence="3" id="KW-1185">Reference proteome</keyword>
<name>A0ABT6YKT5_9BACT</name>
<dbReference type="Pfam" id="PF14292">
    <property type="entry name" value="SusE"/>
    <property type="match status" value="1"/>
</dbReference>
<dbReference type="PROSITE" id="PS51257">
    <property type="entry name" value="PROKAR_LIPOPROTEIN"/>
    <property type="match status" value="1"/>
</dbReference>
<gene>
    <name evidence="2" type="ORF">QM480_07660</name>
</gene>
<dbReference type="EMBL" id="JASHID010000004">
    <property type="protein sequence ID" value="MDI9864195.1"/>
    <property type="molecule type" value="Genomic_DNA"/>
</dbReference>
<protein>
    <submittedName>
        <fullName evidence="2">SusE domain-containing protein</fullName>
    </submittedName>
</protein>
<feature type="domain" description="SusE outer membrane protein" evidence="1">
    <location>
        <begin position="23"/>
        <end position="127"/>
    </location>
</feature>
<dbReference type="RefSeq" id="WP_283369406.1">
    <property type="nucleotide sequence ID" value="NZ_JASHID010000004.1"/>
</dbReference>